<gene>
    <name evidence="1" type="ORF">DFR71_0553</name>
</gene>
<comment type="caution">
    <text evidence="1">The sequence shown here is derived from an EMBL/GenBank/DDBJ whole genome shotgun (WGS) entry which is preliminary data.</text>
</comment>
<dbReference type="InterPro" id="IPR036291">
    <property type="entry name" value="NAD(P)-bd_dom_sf"/>
</dbReference>
<proteinExistence type="predicted"/>
<dbReference type="Proteomes" id="UP000294856">
    <property type="component" value="Unassembled WGS sequence"/>
</dbReference>
<dbReference type="AlphaFoldDB" id="A0A4R1G086"/>
<reference evidence="1 2" key="1">
    <citation type="submission" date="2019-03" db="EMBL/GenBank/DDBJ databases">
        <title>Genomic Encyclopedia of Type Strains, Phase IV (KMG-IV): sequencing the most valuable type-strain genomes for metagenomic binning, comparative biology and taxonomic classification.</title>
        <authorList>
            <person name="Goeker M."/>
        </authorList>
    </citation>
    <scope>NUCLEOTIDE SEQUENCE [LARGE SCALE GENOMIC DNA]</scope>
    <source>
        <strain evidence="1 2">DSM 44684</strain>
    </source>
</reference>
<dbReference type="OrthoDB" id="8205493at2"/>
<name>A0A4R1G086_9NOCA</name>
<keyword evidence="2" id="KW-1185">Reference proteome</keyword>
<evidence type="ECO:0000313" key="1">
    <source>
        <dbReference type="EMBL" id="TCJ99572.1"/>
    </source>
</evidence>
<protein>
    <submittedName>
        <fullName evidence="1">Nucleoside-diphosphate-sugar epimerase</fullName>
    </submittedName>
</protein>
<dbReference type="SUPFAM" id="SSF51735">
    <property type="entry name" value="NAD(P)-binding Rossmann-fold domains"/>
    <property type="match status" value="1"/>
</dbReference>
<accession>A0A4R1G086</accession>
<sequence>MSTHVVIGHGGTATATALALVDAGDRVRMVSRRGLGPTHPAVELIALDALDTTALSEIATGARTVFNMAMPAYHTWPDTVPPLFGSILTAAETVGADLVMLGNLYGYGPVDGVVSERTPLAATGSKGAVRAAAWADALAAHEAGRLRVTEVRAGQFLGATAVSIFTLFVQSAVLAGTTAKVPQELDLTHSFTAIGDAAAALVAVARDDRSWGSAWHAPVITTTVREIANRLAELAGVATPELVMLTDDEIAEFAEQDPFWTELFETKYMSHREFVVDDSAMRTTFGNTASPLDEVLEQVVAADAAARRSVPDAG</sequence>
<organism evidence="1 2">
    <name type="scientific">Nocardia alba</name>
    <dbReference type="NCBI Taxonomy" id="225051"/>
    <lineage>
        <taxon>Bacteria</taxon>
        <taxon>Bacillati</taxon>
        <taxon>Actinomycetota</taxon>
        <taxon>Actinomycetes</taxon>
        <taxon>Mycobacteriales</taxon>
        <taxon>Nocardiaceae</taxon>
        <taxon>Nocardia</taxon>
    </lineage>
</organism>
<dbReference type="RefSeq" id="WP_067449471.1">
    <property type="nucleotide sequence ID" value="NZ_SMFR01000001.1"/>
</dbReference>
<dbReference type="Gene3D" id="3.40.50.720">
    <property type="entry name" value="NAD(P)-binding Rossmann-like Domain"/>
    <property type="match status" value="1"/>
</dbReference>
<dbReference type="EMBL" id="SMFR01000001">
    <property type="protein sequence ID" value="TCJ99572.1"/>
    <property type="molecule type" value="Genomic_DNA"/>
</dbReference>
<dbReference type="STRING" id="1210063.GCA_001612665_02570"/>
<evidence type="ECO:0000313" key="2">
    <source>
        <dbReference type="Proteomes" id="UP000294856"/>
    </source>
</evidence>